<gene>
    <name evidence="2" type="ORF">CGW93_01600</name>
</gene>
<sequence>MKLLAKLQEIPYRVVYLLVLTAIVLPFVIELRLPIFVSNETLMAYNTIEQLPDTQIVIFVSSWDAGIKGELWPQTEALMRHMMQRGIKFAIMSQIAQGASFAEEIAERVAKLYNRKYGVDWCNWGFLTGDAAMIQALTKNIPKTVQKDFRGTPLEDIPMMQGIKDISNVSLIIDIDYGPRPEWISFVHGPYGTPIIFGCASIVSSTLFPYIDSGQLVGLLVGVRGATEYESLLRYRGMGHNLIIPQSLAHLLIVILVVLGNIGYLVARKLR</sequence>
<dbReference type="AlphaFoldDB" id="A0A257LUE4"/>
<keyword evidence="1" id="KW-0812">Transmembrane</keyword>
<keyword evidence="1" id="KW-1133">Transmembrane helix</keyword>
<name>A0A257LUE4_UNCW3</name>
<feature type="transmembrane region" description="Helical" evidence="1">
    <location>
        <begin position="12"/>
        <end position="29"/>
    </location>
</feature>
<evidence type="ECO:0000256" key="1">
    <source>
        <dbReference type="SAM" id="Phobius"/>
    </source>
</evidence>
<dbReference type="EMBL" id="NMUJ01000011">
    <property type="protein sequence ID" value="OYV03298.1"/>
    <property type="molecule type" value="Genomic_DNA"/>
</dbReference>
<reference evidence="3" key="1">
    <citation type="submission" date="2017-07" db="EMBL/GenBank/DDBJ databases">
        <title>Novel pathways for hydrocarbon cycling and metabolic interdependencies in hydrothermal sediment communities.</title>
        <authorList>
            <person name="Dombrowski N."/>
            <person name="Seitz K."/>
            <person name="Teske A."/>
            <person name="Baker B."/>
        </authorList>
    </citation>
    <scope>NUCLEOTIDE SEQUENCE [LARGE SCALE GENOMIC DNA]</scope>
</reference>
<accession>A0A257LUE4</accession>
<protein>
    <submittedName>
        <fullName evidence="2">Uncharacterized protein</fullName>
    </submittedName>
</protein>
<evidence type="ECO:0000313" key="3">
    <source>
        <dbReference type="Proteomes" id="UP000216312"/>
    </source>
</evidence>
<feature type="transmembrane region" description="Helical" evidence="1">
    <location>
        <begin position="248"/>
        <end position="267"/>
    </location>
</feature>
<dbReference type="Proteomes" id="UP000216312">
    <property type="component" value="Unassembled WGS sequence"/>
</dbReference>
<organism evidence="2 3">
    <name type="scientific">candidate division WOR-3 bacterium 4484_18</name>
    <dbReference type="NCBI Taxonomy" id="2020626"/>
    <lineage>
        <taxon>Bacteria</taxon>
        <taxon>Bacteria division WOR-3</taxon>
    </lineage>
</organism>
<comment type="caution">
    <text evidence="2">The sequence shown here is derived from an EMBL/GenBank/DDBJ whole genome shotgun (WGS) entry which is preliminary data.</text>
</comment>
<proteinExistence type="predicted"/>
<keyword evidence="1" id="KW-0472">Membrane</keyword>
<evidence type="ECO:0000313" key="2">
    <source>
        <dbReference type="EMBL" id="OYV03298.1"/>
    </source>
</evidence>